<dbReference type="Gene3D" id="1.10.150.120">
    <property type="entry name" value="[2Fe-2S]-binding domain"/>
    <property type="match status" value="1"/>
</dbReference>
<feature type="binding site" evidence="17">
    <location>
        <position position="398"/>
    </location>
    <ligand>
        <name>FAD</name>
        <dbReference type="ChEBI" id="CHEBI:57692"/>
    </ligand>
</feature>
<dbReference type="Pfam" id="PF03450">
    <property type="entry name" value="CO_deh_flav_C"/>
    <property type="match status" value="1"/>
</dbReference>
<dbReference type="PROSITE" id="PS00197">
    <property type="entry name" value="2FE2S_FER_1"/>
    <property type="match status" value="1"/>
</dbReference>
<evidence type="ECO:0000256" key="12">
    <source>
        <dbReference type="ARBA" id="ARBA00023014"/>
    </source>
</evidence>
<feature type="binding site" evidence="17">
    <location>
        <begin position="325"/>
        <end position="329"/>
    </location>
    <ligand>
        <name>FAD</name>
        <dbReference type="ChEBI" id="CHEBI:57692"/>
    </ligand>
</feature>
<dbReference type="Gene3D" id="3.30.390.50">
    <property type="entry name" value="CO dehydrogenase flavoprotein, C-terminal domain"/>
    <property type="match status" value="1"/>
</dbReference>
<dbReference type="EMBL" id="CADEBD010000282">
    <property type="protein sequence ID" value="CAB3228265.1"/>
    <property type="molecule type" value="Genomic_DNA"/>
</dbReference>
<dbReference type="FunFam" id="3.90.1170.50:FF:000003">
    <property type="entry name" value="Aldehyde oxidase"/>
    <property type="match status" value="1"/>
</dbReference>
<dbReference type="Pfam" id="PF20256">
    <property type="entry name" value="MoCoBD_2"/>
    <property type="match status" value="1"/>
</dbReference>
<dbReference type="InterPro" id="IPR005107">
    <property type="entry name" value="CO_DH_flav_C"/>
</dbReference>
<dbReference type="SMART" id="SM01008">
    <property type="entry name" value="Ald_Xan_dh_C"/>
    <property type="match status" value="1"/>
</dbReference>
<dbReference type="InterPro" id="IPR002346">
    <property type="entry name" value="Mopterin_DH_FAD-bd"/>
</dbReference>
<dbReference type="InterPro" id="IPR002888">
    <property type="entry name" value="2Fe-2S-bd"/>
</dbReference>
<dbReference type="InterPro" id="IPR037165">
    <property type="entry name" value="AldOxase/xan_DH_Mopterin-bd_sf"/>
</dbReference>
<evidence type="ECO:0000256" key="7">
    <source>
        <dbReference type="ARBA" id="ARBA00022714"/>
    </source>
</evidence>
<proteinExistence type="inferred from homology"/>
<accession>A0A8S0Z8G7</accession>
<feature type="domain" description="2Fe-2S ferredoxin-type" evidence="19">
    <location>
        <begin position="2"/>
        <end position="87"/>
    </location>
</feature>
<evidence type="ECO:0000256" key="5">
    <source>
        <dbReference type="ARBA" id="ARBA00022505"/>
    </source>
</evidence>
<dbReference type="Gene3D" id="3.30.365.10">
    <property type="entry name" value="Aldehyde oxidase/xanthine dehydrogenase, molybdopterin binding domain"/>
    <property type="match status" value="4"/>
</dbReference>
<evidence type="ECO:0000256" key="2">
    <source>
        <dbReference type="ARBA" id="ARBA00004275"/>
    </source>
</evidence>
<sequence length="1263" mass="141850">MDRITFSVNGEKCSVGPEVDSDTSLNDYIRNNLNKRGTKYMCKEGGCGACIVAVTVDYPYRRMFSVNSCLVSVTSCHNWEVTTIEGIGGRGKGYHPIQKTLAEYNGTQCGYCSPGFVMSMYSLLESNHYDLTQYEIENAFGSNTCRCTGFRPILDAFKSFAKDAPKPPPKIGDIEDLRICKNKEDCQKCDKSWCFVNKSDLNVNDTKKIELKDGHIWYRLNTLDDIFQVLDLEGYDSYMLVNGNTGKGVAPKLVLPRVLIDVSPIADLKGYYFDQNLVFGAGMTLTDLMELFKTVAKEREEFQYLEKLYEHLDLVAHIPVRNIGSVAGNLMMKHQQPTFPSDVFLLLETVMATLTIVYKSSVIEVTPEQFLSLDMRGRVITQVKVPPLSHNYQFVSFKIMPRAQNAHAQVNAAFLYELDPHDTDLVRSARIVIGGISHAFVHAKETENYLTMKRIFTNEVLQQSLKILEGELKPEEVAGEMKPKYRKKCALGLFYKSLLVLIPKQRLKPFYRSGARDFRKSRPISKGSQVYDTNPILWPVNEPMPKIDALVQCAGEAFYVNDVPTLPNEVFCAFVTSDICTGEIVNIDPEPALKIPGVLAFFSAKDIPGTNSFLSQKVNGQPAPEEIFALKNIKYYDQAIGIIVAETEKLANRAALLVKVDYKVDKKKPILTINAARERDPSRVTLFIAVPARDRGQDIQRIIKGCDNIYWQYHYTMETISAVSKPSELGLDVLATTQFPDSVIVGLSEALNIPENRINIIAPRCGGAYGLKISRTSQVAIASSLVTYLLDRPCRFVLSIQASLRIMGRRFPCTRDFEVAVNDSGVIQYLECHVYEDNGYVATDNVNIFAISGLKNCYNNRRWQFKVFDVLTDTASNTYARAPGSLEAIAMTENMMEQISYEIDRDPVEVRMNNLDESVPEVREMVAQLLKDGEYTKRKEEVNNFNRLNRWKKRGLRVAFLNWPASALINYSVLMTVHHGDGTIVIMHGGIEIGQGINTKVIQTVAYTLNISIDKVKCKPSDTATSPNNFTTGGSRTTQAVCFGAIKCCQILLDRLSAVRESLNNPTWEVLIDEAFTRGINLQTSYHVNSNDQQPYRSGGAALTEVELDILTGEHEVLRVDIIEDVGTSINPELDIGQIEGAFLMGLGYWTHEDFIFDEHTGELLTDRTWYYHVPLSKDIPIDFRIQLRRNSYNPLGTLGSKAVSEPPCCLAVSVAFALREAIASSREDTGYPRNKWFNVDGPFTLEANVLTANAKLEEFLFY</sequence>
<gene>
    <name evidence="21" type="ORF">APLA_LOCUS3426</name>
    <name evidence="22" type="ORF">APLA_LOCUS3477</name>
</gene>
<dbReference type="Gene3D" id="3.90.1170.50">
    <property type="entry name" value="Aldehyde oxidase/xanthine dehydrogenase, a/b hammerhead"/>
    <property type="match status" value="1"/>
</dbReference>
<dbReference type="EMBL" id="CADEBC010000301">
    <property type="protein sequence ID" value="CAB3227868.1"/>
    <property type="molecule type" value="Genomic_DNA"/>
</dbReference>
<evidence type="ECO:0000259" key="19">
    <source>
        <dbReference type="PROSITE" id="PS51085"/>
    </source>
</evidence>
<dbReference type="PROSITE" id="PS51387">
    <property type="entry name" value="FAD_PCMH"/>
    <property type="match status" value="1"/>
</dbReference>
<evidence type="ECO:0000256" key="17">
    <source>
        <dbReference type="PIRSR" id="PIRSR000127-2"/>
    </source>
</evidence>
<feature type="binding site" evidence="18">
    <location>
        <position position="112"/>
    </location>
    <ligand>
        <name>[2Fe-2S] cluster</name>
        <dbReference type="ChEBI" id="CHEBI:190135"/>
        <label>2</label>
    </ligand>
</feature>
<keyword evidence="11 18" id="KW-0408">Iron</keyword>
<evidence type="ECO:0000256" key="8">
    <source>
        <dbReference type="ARBA" id="ARBA00022723"/>
    </source>
</evidence>
<keyword evidence="14" id="KW-0576">Peroxisome</keyword>
<name>A0A8S0Z8G7_ARCPL</name>
<feature type="binding site" evidence="18">
    <location>
        <position position="1034"/>
    </location>
    <ligand>
        <name>Mo-molybdopterin</name>
        <dbReference type="ChEBI" id="CHEBI:71302"/>
    </ligand>
    <ligandPart>
        <name>Mo</name>
        <dbReference type="ChEBI" id="CHEBI:28685"/>
    </ligandPart>
</feature>
<keyword evidence="23" id="KW-1185">Reference proteome</keyword>
<dbReference type="InterPro" id="IPR006058">
    <property type="entry name" value="2Fe2S_fd_BS"/>
</dbReference>
<keyword evidence="7 18" id="KW-0001">2Fe-2S</keyword>
<evidence type="ECO:0000259" key="20">
    <source>
        <dbReference type="PROSITE" id="PS51387"/>
    </source>
</evidence>
<dbReference type="PANTHER" id="PTHR11908:SF132">
    <property type="entry name" value="ALDEHYDE OXIDASE 1-RELATED"/>
    <property type="match status" value="1"/>
</dbReference>
<feature type="active site" description="Proton acceptor" evidence="16">
    <location>
        <position position="1206"/>
    </location>
</feature>
<comment type="similarity">
    <text evidence="3">Belongs to the xanthine dehydrogenase family.</text>
</comment>
<comment type="cofactor">
    <cofactor evidence="1 17">
        <name>FAD</name>
        <dbReference type="ChEBI" id="CHEBI:57692"/>
    </cofactor>
</comment>
<dbReference type="FunFam" id="3.10.20.30:FF:000012">
    <property type="entry name" value="Xanthine dehydrogenase/oxidase"/>
    <property type="match status" value="1"/>
</dbReference>
<comment type="cofactor">
    <cofactor evidence="18">
        <name>Mo-molybdopterin</name>
        <dbReference type="ChEBI" id="CHEBI:71302"/>
    </cofactor>
    <text evidence="18">Binds 1 Mo-molybdopterin (Mo-MPT) cofactor per subunit.</text>
</comment>
<evidence type="ECO:0000313" key="24">
    <source>
        <dbReference type="Proteomes" id="UP000494256"/>
    </source>
</evidence>
<dbReference type="InterPro" id="IPR046867">
    <property type="entry name" value="AldOxase/xan_DH_MoCoBD2"/>
</dbReference>
<keyword evidence="8 18" id="KW-0479">Metal-binding</keyword>
<feature type="binding site" evidence="18">
    <location>
        <position position="147"/>
    </location>
    <ligand>
        <name>[2Fe-2S] cluster</name>
        <dbReference type="ChEBI" id="CHEBI:190135"/>
        <label>2</label>
    </ligand>
</feature>
<evidence type="ECO:0000256" key="13">
    <source>
        <dbReference type="ARBA" id="ARBA00023027"/>
    </source>
</evidence>
<dbReference type="Proteomes" id="UP000494256">
    <property type="component" value="Unassembled WGS sequence"/>
</dbReference>
<dbReference type="SUPFAM" id="SSF54292">
    <property type="entry name" value="2Fe-2S ferredoxin-like"/>
    <property type="match status" value="1"/>
</dbReference>
<dbReference type="InterPro" id="IPR036010">
    <property type="entry name" value="2Fe-2S_ferredoxin-like_sf"/>
</dbReference>
<feature type="binding site" evidence="18">
    <location>
        <position position="69"/>
    </location>
    <ligand>
        <name>[2Fe-2S] cluster</name>
        <dbReference type="ChEBI" id="CHEBI:190135"/>
        <label>1</label>
    </ligand>
</feature>
<keyword evidence="6" id="KW-0285">Flavoprotein</keyword>
<dbReference type="InterPro" id="IPR012675">
    <property type="entry name" value="Beta-grasp_dom_sf"/>
</dbReference>
<protein>
    <submittedName>
        <fullName evidence="22">Uncharacterized protein</fullName>
    </submittedName>
</protein>
<dbReference type="GO" id="GO:0071949">
    <property type="term" value="F:FAD binding"/>
    <property type="evidence" value="ECO:0007669"/>
    <property type="project" value="InterPro"/>
</dbReference>
<dbReference type="SUPFAM" id="SSF54665">
    <property type="entry name" value="CO dehydrogenase molybdoprotein N-domain-like"/>
    <property type="match status" value="1"/>
</dbReference>
<keyword evidence="12 18" id="KW-0411">Iron-sulfur</keyword>
<dbReference type="Pfam" id="PF00941">
    <property type="entry name" value="FAD_binding_5"/>
    <property type="match status" value="1"/>
</dbReference>
<evidence type="ECO:0000256" key="15">
    <source>
        <dbReference type="ARBA" id="ARBA00034078"/>
    </source>
</evidence>
<dbReference type="GO" id="GO:0016491">
    <property type="term" value="F:oxidoreductase activity"/>
    <property type="evidence" value="ECO:0007669"/>
    <property type="project" value="UniProtKB-KW"/>
</dbReference>
<evidence type="ECO:0000313" key="22">
    <source>
        <dbReference type="EMBL" id="CAB3228265.1"/>
    </source>
</evidence>
<comment type="subcellular location">
    <subcellularLocation>
        <location evidence="2">Peroxisome</location>
    </subcellularLocation>
</comment>
<dbReference type="InterPro" id="IPR016208">
    <property type="entry name" value="Ald_Oxase/xanthine_DH-like"/>
</dbReference>
<dbReference type="SUPFAM" id="SSF56003">
    <property type="entry name" value="Molybdenum cofactor-binding domain"/>
    <property type="match status" value="1"/>
</dbReference>
<dbReference type="Gene3D" id="3.10.20.30">
    <property type="match status" value="1"/>
</dbReference>
<feature type="binding site" evidence="18">
    <location>
        <position position="109"/>
    </location>
    <ligand>
        <name>[2Fe-2S] cluster</name>
        <dbReference type="ChEBI" id="CHEBI:190135"/>
        <label>2</label>
    </ligand>
</feature>
<dbReference type="FunFam" id="3.30.465.10:FF:000013">
    <property type="entry name" value="Aldehyde oxidase"/>
    <property type="match status" value="1"/>
</dbReference>
<keyword evidence="10" id="KW-0560">Oxidoreductase</keyword>
<comment type="subunit">
    <text evidence="4">Homodimer.</text>
</comment>
<dbReference type="GO" id="GO:0051537">
    <property type="term" value="F:2 iron, 2 sulfur cluster binding"/>
    <property type="evidence" value="ECO:0007669"/>
    <property type="project" value="UniProtKB-KW"/>
</dbReference>
<evidence type="ECO:0000256" key="9">
    <source>
        <dbReference type="ARBA" id="ARBA00022827"/>
    </source>
</evidence>
<reference evidence="23 24" key="1">
    <citation type="submission" date="2020-04" db="EMBL/GenBank/DDBJ databases">
        <authorList>
            <person name="Wallbank WR R."/>
            <person name="Pardo Diaz C."/>
            <person name="Kozak K."/>
            <person name="Martin S."/>
            <person name="Jiggins C."/>
            <person name="Moest M."/>
            <person name="Warren A I."/>
            <person name="Byers J.R.P. K."/>
            <person name="Montejo-Kovacevich G."/>
            <person name="Yen C E."/>
        </authorList>
    </citation>
    <scope>NUCLEOTIDE SEQUENCE [LARGE SCALE GENOMIC DNA]</scope>
</reference>
<evidence type="ECO:0000256" key="14">
    <source>
        <dbReference type="ARBA" id="ARBA00023140"/>
    </source>
</evidence>
<dbReference type="InterPro" id="IPR036884">
    <property type="entry name" value="2Fe-2S-bd_dom_sf"/>
</dbReference>
<feature type="binding site" evidence="18">
    <location>
        <position position="881"/>
    </location>
    <ligand>
        <name>Mo-molybdopterin</name>
        <dbReference type="ChEBI" id="CHEBI:71302"/>
    </ligand>
    <ligandPart>
        <name>Mo</name>
        <dbReference type="ChEBI" id="CHEBI:28685"/>
    </ligandPart>
</feature>
<dbReference type="PIRSF" id="PIRSF000127">
    <property type="entry name" value="Xanthine_DH"/>
    <property type="match status" value="1"/>
</dbReference>
<feature type="binding site" evidence="18">
    <location>
        <position position="145"/>
    </location>
    <ligand>
        <name>[2Fe-2S] cluster</name>
        <dbReference type="ChEBI" id="CHEBI:190135"/>
        <label>2</label>
    </ligand>
</feature>
<dbReference type="SMART" id="SM01092">
    <property type="entry name" value="CO_deh_flav_C"/>
    <property type="match status" value="1"/>
</dbReference>
<feature type="binding site" evidence="18">
    <location>
        <position position="738"/>
    </location>
    <ligand>
        <name>Mo-molybdopterin</name>
        <dbReference type="ChEBI" id="CHEBI:71302"/>
    </ligand>
    <ligandPart>
        <name>Mo</name>
        <dbReference type="ChEBI" id="CHEBI:28685"/>
    </ligandPart>
</feature>
<comment type="cofactor">
    <cofactor evidence="18">
        <name>[2Fe-2S] cluster</name>
        <dbReference type="ChEBI" id="CHEBI:190135"/>
    </cofactor>
    <text evidence="18">Binds 2 [2Fe-2S] clusters.</text>
</comment>
<dbReference type="AlphaFoldDB" id="A0A8S0Z8G7"/>
<dbReference type="InterPro" id="IPR000674">
    <property type="entry name" value="Ald_Oxase/Xan_DH_a/b"/>
</dbReference>
<dbReference type="Pfam" id="PF01799">
    <property type="entry name" value="Fer2_2"/>
    <property type="match status" value="1"/>
</dbReference>
<evidence type="ECO:0000256" key="10">
    <source>
        <dbReference type="ARBA" id="ARBA00023002"/>
    </source>
</evidence>
<evidence type="ECO:0000313" key="21">
    <source>
        <dbReference type="EMBL" id="CAB3227868.1"/>
    </source>
</evidence>
<evidence type="ECO:0000256" key="3">
    <source>
        <dbReference type="ARBA" id="ARBA00006849"/>
    </source>
</evidence>
<feature type="binding site" evidence="18">
    <location>
        <position position="47"/>
    </location>
    <ligand>
        <name>[2Fe-2S] cluster</name>
        <dbReference type="ChEBI" id="CHEBI:190135"/>
        <label>1</label>
    </ligand>
</feature>
<dbReference type="OrthoDB" id="8300278at2759"/>
<comment type="caution">
    <text evidence="22">The sequence shown here is derived from an EMBL/GenBank/DDBJ whole genome shotgun (WGS) entry which is preliminary data.</text>
</comment>
<dbReference type="GO" id="GO:0005506">
    <property type="term" value="F:iron ion binding"/>
    <property type="evidence" value="ECO:0007669"/>
    <property type="project" value="InterPro"/>
</dbReference>
<dbReference type="Pfam" id="PF01315">
    <property type="entry name" value="Ald_Xan_dh_C"/>
    <property type="match status" value="1"/>
</dbReference>
<dbReference type="PANTHER" id="PTHR11908">
    <property type="entry name" value="XANTHINE DEHYDROGENASE"/>
    <property type="match status" value="1"/>
</dbReference>
<evidence type="ECO:0000256" key="4">
    <source>
        <dbReference type="ARBA" id="ARBA00011738"/>
    </source>
</evidence>
<dbReference type="InterPro" id="IPR016169">
    <property type="entry name" value="FAD-bd_PCMH_sub2"/>
</dbReference>
<evidence type="ECO:0000256" key="1">
    <source>
        <dbReference type="ARBA" id="ARBA00001974"/>
    </source>
</evidence>
<evidence type="ECO:0000256" key="16">
    <source>
        <dbReference type="PIRSR" id="PIRSR000127-1"/>
    </source>
</evidence>
<evidence type="ECO:0000256" key="11">
    <source>
        <dbReference type="ARBA" id="ARBA00023004"/>
    </source>
</evidence>
<comment type="cofactor">
    <cofactor evidence="15">
        <name>[2Fe-2S] cluster</name>
        <dbReference type="ChEBI" id="CHEBI:190135"/>
    </cofactor>
</comment>
<evidence type="ECO:0000256" key="6">
    <source>
        <dbReference type="ARBA" id="ARBA00022630"/>
    </source>
</evidence>
<dbReference type="InterPro" id="IPR036683">
    <property type="entry name" value="CO_DH_flav_C_dom_sf"/>
</dbReference>
<dbReference type="InterPro" id="IPR016166">
    <property type="entry name" value="FAD-bd_PCMH"/>
</dbReference>
<dbReference type="Proteomes" id="UP000494106">
    <property type="component" value="Unassembled WGS sequence"/>
</dbReference>
<dbReference type="Pfam" id="PF00111">
    <property type="entry name" value="Fer2"/>
    <property type="match status" value="1"/>
</dbReference>
<dbReference type="Pfam" id="PF02738">
    <property type="entry name" value="MoCoBD_1"/>
    <property type="match status" value="1"/>
</dbReference>
<dbReference type="InterPro" id="IPR036856">
    <property type="entry name" value="Ald_Oxase/Xan_DH_a/b_sf"/>
</dbReference>
<dbReference type="InterPro" id="IPR001041">
    <property type="entry name" value="2Fe-2S_ferredoxin-type"/>
</dbReference>
<dbReference type="PROSITE" id="PS51085">
    <property type="entry name" value="2FE2S_FER_2"/>
    <property type="match status" value="1"/>
</dbReference>
<feature type="binding site" evidence="18">
    <location>
        <position position="42"/>
    </location>
    <ligand>
        <name>[2Fe-2S] cluster</name>
        <dbReference type="ChEBI" id="CHEBI:190135"/>
        <label>1</label>
    </ligand>
</feature>
<dbReference type="Gene3D" id="3.30.465.10">
    <property type="match status" value="1"/>
</dbReference>
<dbReference type="SUPFAM" id="SSF55447">
    <property type="entry name" value="CO dehydrogenase flavoprotein C-terminal domain-like"/>
    <property type="match status" value="1"/>
</dbReference>
<keyword evidence="9 17" id="KW-0274">FAD</keyword>
<evidence type="ECO:0000313" key="23">
    <source>
        <dbReference type="Proteomes" id="UP000494106"/>
    </source>
</evidence>
<dbReference type="SUPFAM" id="SSF47741">
    <property type="entry name" value="CO dehydrogenase ISP C-domain like"/>
    <property type="match status" value="1"/>
</dbReference>
<dbReference type="FunFam" id="3.30.390.50:FF:000003">
    <property type="entry name" value="Aldehyde oxidase1"/>
    <property type="match status" value="1"/>
</dbReference>
<dbReference type="InterPro" id="IPR008274">
    <property type="entry name" value="AldOxase/xan_DH_MoCoBD1"/>
</dbReference>
<dbReference type="CDD" id="cd00207">
    <property type="entry name" value="fer2"/>
    <property type="match status" value="1"/>
</dbReference>
<keyword evidence="13" id="KW-0520">NAD</keyword>
<keyword evidence="5 18" id="KW-0500">Molybdenum</keyword>
<organism evidence="22 24">
    <name type="scientific">Arctia plantaginis</name>
    <name type="common">Wood tiger moth</name>
    <name type="synonym">Phalaena plantaginis</name>
    <dbReference type="NCBI Taxonomy" id="874455"/>
    <lineage>
        <taxon>Eukaryota</taxon>
        <taxon>Metazoa</taxon>
        <taxon>Ecdysozoa</taxon>
        <taxon>Arthropoda</taxon>
        <taxon>Hexapoda</taxon>
        <taxon>Insecta</taxon>
        <taxon>Pterygota</taxon>
        <taxon>Neoptera</taxon>
        <taxon>Endopterygota</taxon>
        <taxon>Lepidoptera</taxon>
        <taxon>Glossata</taxon>
        <taxon>Ditrysia</taxon>
        <taxon>Noctuoidea</taxon>
        <taxon>Erebidae</taxon>
        <taxon>Arctiinae</taxon>
        <taxon>Arctia</taxon>
    </lineage>
</organism>
<dbReference type="SUPFAM" id="SSF56176">
    <property type="entry name" value="FAD-binding/transporter-associated domain-like"/>
    <property type="match status" value="1"/>
</dbReference>
<feature type="domain" description="FAD-binding PCMH-type" evidence="20">
    <location>
        <begin position="210"/>
        <end position="390"/>
    </location>
</feature>
<feature type="binding site" evidence="18">
    <location>
        <position position="50"/>
    </location>
    <ligand>
        <name>[2Fe-2S] cluster</name>
        <dbReference type="ChEBI" id="CHEBI:190135"/>
        <label>1</label>
    </ligand>
</feature>
<dbReference type="GO" id="GO:0005777">
    <property type="term" value="C:peroxisome"/>
    <property type="evidence" value="ECO:0007669"/>
    <property type="project" value="UniProtKB-SubCell"/>
</dbReference>
<evidence type="ECO:0000256" key="18">
    <source>
        <dbReference type="PIRSR" id="PIRSR000127-3"/>
    </source>
</evidence>
<dbReference type="InterPro" id="IPR036318">
    <property type="entry name" value="FAD-bd_PCMH-like_sf"/>
</dbReference>